<dbReference type="PANTHER" id="PTHR22118:SF14">
    <property type="entry name" value="DYNEIN AXONEMAL ASSEMBLY FACTOR 3"/>
    <property type="match status" value="1"/>
</dbReference>
<organism evidence="2 3">
    <name type="scientific">Caerostris extrusa</name>
    <name type="common">Bark spider</name>
    <name type="synonym">Caerostris bankana</name>
    <dbReference type="NCBI Taxonomy" id="172846"/>
    <lineage>
        <taxon>Eukaryota</taxon>
        <taxon>Metazoa</taxon>
        <taxon>Ecdysozoa</taxon>
        <taxon>Arthropoda</taxon>
        <taxon>Chelicerata</taxon>
        <taxon>Arachnida</taxon>
        <taxon>Araneae</taxon>
        <taxon>Araneomorphae</taxon>
        <taxon>Entelegynae</taxon>
        <taxon>Araneoidea</taxon>
        <taxon>Araneidae</taxon>
        <taxon>Caerostris</taxon>
    </lineage>
</organism>
<evidence type="ECO:0000259" key="1">
    <source>
        <dbReference type="Pfam" id="PF14740"/>
    </source>
</evidence>
<dbReference type="AlphaFoldDB" id="A0AAV4XK87"/>
<evidence type="ECO:0000313" key="3">
    <source>
        <dbReference type="Proteomes" id="UP001054945"/>
    </source>
</evidence>
<dbReference type="Pfam" id="PF14740">
    <property type="entry name" value="DUF4471"/>
    <property type="match status" value="1"/>
</dbReference>
<dbReference type="InterPro" id="IPR028235">
    <property type="entry name" value="DNAAF3_C"/>
</dbReference>
<dbReference type="GO" id="GO:0044458">
    <property type="term" value="P:motile cilium assembly"/>
    <property type="evidence" value="ECO:0007669"/>
    <property type="project" value="TreeGrafter"/>
</dbReference>
<name>A0AAV4XK87_CAEEX</name>
<dbReference type="GO" id="GO:0070286">
    <property type="term" value="P:axonemal dynein complex assembly"/>
    <property type="evidence" value="ECO:0007669"/>
    <property type="project" value="InterPro"/>
</dbReference>
<dbReference type="Proteomes" id="UP001054945">
    <property type="component" value="Unassembled WGS sequence"/>
</dbReference>
<keyword evidence="3" id="KW-1185">Reference proteome</keyword>
<gene>
    <name evidence="2" type="primary">dnaaf3</name>
    <name evidence="2" type="ORF">CEXT_484621</name>
</gene>
<comment type="caution">
    <text evidence="2">The sequence shown here is derived from an EMBL/GenBank/DDBJ whole genome shotgun (WGS) entry which is preliminary data.</text>
</comment>
<proteinExistence type="predicted"/>
<feature type="domain" description="Dynein assembly factor 3 C-terminal" evidence="1">
    <location>
        <begin position="44"/>
        <end position="94"/>
    </location>
</feature>
<dbReference type="PANTHER" id="PTHR22118">
    <property type="entry name" value="DYNEIN ASSEMBLY FACTOR 3, AXONEMAL"/>
    <property type="match status" value="1"/>
</dbReference>
<evidence type="ECO:0000313" key="2">
    <source>
        <dbReference type="EMBL" id="GIY94823.1"/>
    </source>
</evidence>
<reference evidence="2 3" key="1">
    <citation type="submission" date="2021-06" db="EMBL/GenBank/DDBJ databases">
        <title>Caerostris extrusa draft genome.</title>
        <authorList>
            <person name="Kono N."/>
            <person name="Arakawa K."/>
        </authorList>
    </citation>
    <scope>NUCLEOTIDE SEQUENCE [LARGE SCALE GENOMIC DNA]</scope>
</reference>
<dbReference type="EMBL" id="BPLR01017827">
    <property type="protein sequence ID" value="GIY94823.1"/>
    <property type="molecule type" value="Genomic_DNA"/>
</dbReference>
<dbReference type="InterPro" id="IPR039304">
    <property type="entry name" value="DNAAF3"/>
</dbReference>
<protein>
    <submittedName>
        <fullName evidence="2">Dynein assembly factor 3, axonemal</fullName>
    </submittedName>
</protein>
<sequence>MFLEILGNTYIRASTASYIENASMDILKSLDRSELNSGTLPSISTTHMKQKEIDELVKIFMYLKNKEMSCDIGKAWENALRSFFGQRFDSRKNLLTIISIYEAGRLQYY</sequence>
<accession>A0AAV4XK87</accession>